<dbReference type="EC" id="3.4.23.36" evidence="9"/>
<evidence type="ECO:0000256" key="6">
    <source>
        <dbReference type="ARBA" id="ARBA00022801"/>
    </source>
</evidence>
<comment type="subcellular location">
    <subcellularLocation>
        <location evidence="9">Cell membrane</location>
        <topology evidence="9">Multi-pass membrane protein</topology>
    </subcellularLocation>
</comment>
<feature type="transmembrane region" description="Helical" evidence="9">
    <location>
        <begin position="118"/>
        <end position="143"/>
    </location>
</feature>
<dbReference type="GO" id="GO:0006508">
    <property type="term" value="P:proteolysis"/>
    <property type="evidence" value="ECO:0007669"/>
    <property type="project" value="UniProtKB-KW"/>
</dbReference>
<dbReference type="HAMAP" id="MF_00161">
    <property type="entry name" value="LspA"/>
    <property type="match status" value="1"/>
</dbReference>
<evidence type="ECO:0000313" key="12">
    <source>
        <dbReference type="EMBL" id="ACY98456.1"/>
    </source>
</evidence>
<evidence type="ECO:0000256" key="2">
    <source>
        <dbReference type="ARBA" id="ARBA00022475"/>
    </source>
</evidence>
<dbReference type="PANTHER" id="PTHR33695">
    <property type="entry name" value="LIPOPROTEIN SIGNAL PEPTIDASE"/>
    <property type="match status" value="1"/>
</dbReference>
<feature type="active site" evidence="9">
    <location>
        <position position="128"/>
    </location>
</feature>
<dbReference type="UniPathway" id="UPA00665"/>
<dbReference type="EMBL" id="CP001738">
    <property type="protein sequence ID" value="ACY98456.1"/>
    <property type="molecule type" value="Genomic_DNA"/>
</dbReference>
<keyword evidence="4 9" id="KW-0812">Transmembrane</keyword>
<evidence type="ECO:0000256" key="4">
    <source>
        <dbReference type="ARBA" id="ARBA00022692"/>
    </source>
</evidence>
<dbReference type="NCBIfam" id="TIGR00077">
    <property type="entry name" value="lspA"/>
    <property type="match status" value="1"/>
</dbReference>
<evidence type="ECO:0000256" key="9">
    <source>
        <dbReference type="HAMAP-Rule" id="MF_00161"/>
    </source>
</evidence>
<comment type="caution">
    <text evidence="9">Lacks conserved residue(s) required for the propagation of feature annotation.</text>
</comment>
<dbReference type="GO" id="GO:0004190">
    <property type="term" value="F:aspartic-type endopeptidase activity"/>
    <property type="evidence" value="ECO:0007669"/>
    <property type="project" value="UniProtKB-UniRule"/>
</dbReference>
<keyword evidence="7 9" id="KW-1133">Transmembrane helix</keyword>
<dbReference type="eggNOG" id="COG0597">
    <property type="taxonomic scope" value="Bacteria"/>
</dbReference>
<dbReference type="AlphaFoldDB" id="D1A7T4"/>
<evidence type="ECO:0000256" key="7">
    <source>
        <dbReference type="ARBA" id="ARBA00022989"/>
    </source>
</evidence>
<dbReference type="Proteomes" id="UP000001918">
    <property type="component" value="Chromosome"/>
</dbReference>
<evidence type="ECO:0000256" key="11">
    <source>
        <dbReference type="SAM" id="MobiDB-lite"/>
    </source>
</evidence>
<name>D1A7T4_THECD</name>
<feature type="compositionally biased region" description="Basic and acidic residues" evidence="11">
    <location>
        <begin position="163"/>
        <end position="177"/>
    </location>
</feature>
<keyword evidence="3 9" id="KW-0645">Protease</keyword>
<keyword evidence="8 9" id="KW-0472">Membrane</keyword>
<dbReference type="PRINTS" id="PR00781">
    <property type="entry name" value="LIPOSIGPTASE"/>
</dbReference>
<evidence type="ECO:0000256" key="5">
    <source>
        <dbReference type="ARBA" id="ARBA00022750"/>
    </source>
</evidence>
<dbReference type="InterPro" id="IPR001872">
    <property type="entry name" value="Peptidase_A8"/>
</dbReference>
<gene>
    <name evidence="9" type="primary">lspA</name>
    <name evidence="12" type="ordered locus">Tcur_2912</name>
</gene>
<reference evidence="12 13" key="1">
    <citation type="journal article" date="2011" name="Stand. Genomic Sci.">
        <title>Complete genome sequence of Thermomonospora curvata type strain (B9).</title>
        <authorList>
            <person name="Chertkov O."/>
            <person name="Sikorski J."/>
            <person name="Nolan M."/>
            <person name="Lapidus A."/>
            <person name="Lucas S."/>
            <person name="Del Rio T.G."/>
            <person name="Tice H."/>
            <person name="Cheng J.F."/>
            <person name="Goodwin L."/>
            <person name="Pitluck S."/>
            <person name="Liolios K."/>
            <person name="Ivanova N."/>
            <person name="Mavromatis K."/>
            <person name="Mikhailova N."/>
            <person name="Ovchinnikova G."/>
            <person name="Pati A."/>
            <person name="Chen A."/>
            <person name="Palaniappan K."/>
            <person name="Djao O.D."/>
            <person name="Land M."/>
            <person name="Hauser L."/>
            <person name="Chang Y.J."/>
            <person name="Jeffries C.D."/>
            <person name="Brettin T."/>
            <person name="Han C."/>
            <person name="Detter J.C."/>
            <person name="Rohde M."/>
            <person name="Goker M."/>
            <person name="Woyke T."/>
            <person name="Bristow J."/>
            <person name="Eisen J.A."/>
            <person name="Markowitz V."/>
            <person name="Hugenholtz P."/>
            <person name="Klenk H.P."/>
            <person name="Kyrpides N.C."/>
        </authorList>
    </citation>
    <scope>NUCLEOTIDE SEQUENCE [LARGE SCALE GENOMIC DNA]</scope>
    <source>
        <strain evidence="13">ATCC 19995 / DSM 43183 / JCM 3096 / KCTC 9072 / NBRC 15933 / NCIMB 10081 / Henssen B9</strain>
    </source>
</reference>
<accession>D1A7T4</accession>
<dbReference type="RefSeq" id="WP_012853240.1">
    <property type="nucleotide sequence ID" value="NC_013510.1"/>
</dbReference>
<keyword evidence="2 9" id="KW-1003">Cell membrane</keyword>
<feature type="region of interest" description="Disordered" evidence="11">
    <location>
        <begin position="150"/>
        <end position="193"/>
    </location>
</feature>
<feature type="transmembrane region" description="Helical" evidence="9">
    <location>
        <begin position="80"/>
        <end position="98"/>
    </location>
</feature>
<dbReference type="PANTHER" id="PTHR33695:SF1">
    <property type="entry name" value="LIPOPROTEIN SIGNAL PEPTIDASE"/>
    <property type="match status" value="1"/>
</dbReference>
<protein>
    <recommendedName>
        <fullName evidence="9">Lipoprotein signal peptidase</fullName>
        <ecNumber evidence="9">3.4.23.36</ecNumber>
    </recommendedName>
    <alternativeName>
        <fullName evidence="9">Prolipoprotein signal peptidase</fullName>
    </alternativeName>
    <alternativeName>
        <fullName evidence="9">Signal peptidase II</fullName>
        <shortName evidence="9">SPase II</shortName>
    </alternativeName>
</protein>
<keyword evidence="6 9" id="KW-0378">Hydrolase</keyword>
<evidence type="ECO:0000256" key="3">
    <source>
        <dbReference type="ARBA" id="ARBA00022670"/>
    </source>
</evidence>
<keyword evidence="13" id="KW-1185">Reference proteome</keyword>
<sequence>MLISVALTALALDAITKVVVVAHLEGGTPIELLGGLLTLRVTRNSGAAFSIGTGMTIVFTLIALGVVVAILRTARHLRSVPWAVSLGLLLGGATGNLADRLLRAPAPLKGHVVDWIELPYWPVFNLADSAIVCGGALAVVLAARGLQLDGTRAGETGEGPEASGRDGRDDGDGGKDAPEDDGAAGQARSGDEQ</sequence>
<feature type="active site" evidence="9">
    <location>
        <position position="114"/>
    </location>
</feature>
<proteinExistence type="inferred from homology"/>
<comment type="catalytic activity">
    <reaction evidence="9">
        <text>Release of signal peptides from bacterial membrane prolipoproteins. Hydrolyzes -Xaa-Yaa-Zaa-|-(S,diacylglyceryl)Cys-, in which Xaa is hydrophobic (preferably Leu), and Yaa (Ala or Ser) and Zaa (Gly or Ala) have small, neutral side chains.</text>
        <dbReference type="EC" id="3.4.23.36"/>
    </reaction>
</comment>
<comment type="pathway">
    <text evidence="9">Protein modification; lipoprotein biosynthesis (signal peptide cleavage).</text>
</comment>
<dbReference type="Pfam" id="PF01252">
    <property type="entry name" value="Peptidase_A8"/>
    <property type="match status" value="1"/>
</dbReference>
<evidence type="ECO:0000256" key="8">
    <source>
        <dbReference type="ARBA" id="ARBA00023136"/>
    </source>
</evidence>
<organism evidence="12 13">
    <name type="scientific">Thermomonospora curvata (strain ATCC 19995 / DSM 43183 / JCM 3096 / KCTC 9072 / NBRC 15933 / NCIMB 10081 / Henssen B9)</name>
    <dbReference type="NCBI Taxonomy" id="471852"/>
    <lineage>
        <taxon>Bacteria</taxon>
        <taxon>Bacillati</taxon>
        <taxon>Actinomycetota</taxon>
        <taxon>Actinomycetes</taxon>
        <taxon>Streptosporangiales</taxon>
        <taxon>Thermomonosporaceae</taxon>
        <taxon>Thermomonospora</taxon>
    </lineage>
</organism>
<keyword evidence="5 9" id="KW-0064">Aspartyl protease</keyword>
<dbReference type="KEGG" id="tcu:Tcur_2912"/>
<evidence type="ECO:0000256" key="1">
    <source>
        <dbReference type="ARBA" id="ARBA00006139"/>
    </source>
</evidence>
<dbReference type="HOGENOM" id="CLU_083252_2_1_11"/>
<comment type="similarity">
    <text evidence="1 9 10">Belongs to the peptidase A8 family.</text>
</comment>
<evidence type="ECO:0000256" key="10">
    <source>
        <dbReference type="RuleBase" id="RU004181"/>
    </source>
</evidence>
<feature type="transmembrane region" description="Helical" evidence="9">
    <location>
        <begin position="46"/>
        <end position="71"/>
    </location>
</feature>
<dbReference type="STRING" id="471852.Tcur_2912"/>
<dbReference type="GO" id="GO:0005886">
    <property type="term" value="C:plasma membrane"/>
    <property type="evidence" value="ECO:0007669"/>
    <property type="project" value="UniProtKB-SubCell"/>
</dbReference>
<comment type="function">
    <text evidence="9">This protein specifically catalyzes the removal of signal peptides from prolipoproteins.</text>
</comment>
<evidence type="ECO:0000313" key="13">
    <source>
        <dbReference type="Proteomes" id="UP000001918"/>
    </source>
</evidence>